<evidence type="ECO:0000256" key="3">
    <source>
        <dbReference type="ARBA" id="ARBA00023125"/>
    </source>
</evidence>
<dbReference type="InterPro" id="IPR036390">
    <property type="entry name" value="WH_DNA-bd_sf"/>
</dbReference>
<evidence type="ECO:0000313" key="7">
    <source>
        <dbReference type="EMBL" id="KAJ1962784.1"/>
    </source>
</evidence>
<evidence type="ECO:0000256" key="5">
    <source>
        <dbReference type="RuleBase" id="RU004020"/>
    </source>
</evidence>
<keyword evidence="4" id="KW-0539">Nucleus</keyword>
<dbReference type="GO" id="GO:0003700">
    <property type="term" value="F:DNA-binding transcription factor activity"/>
    <property type="evidence" value="ECO:0007669"/>
    <property type="project" value="InterPro"/>
</dbReference>
<feature type="domain" description="HSF-type DNA-binding" evidence="6">
    <location>
        <begin position="25"/>
        <end position="127"/>
    </location>
</feature>
<dbReference type="SMART" id="SM00415">
    <property type="entry name" value="HSF"/>
    <property type="match status" value="1"/>
</dbReference>
<dbReference type="Gene3D" id="1.10.10.10">
    <property type="entry name" value="Winged helix-like DNA-binding domain superfamily/Winged helix DNA-binding domain"/>
    <property type="match status" value="1"/>
</dbReference>
<comment type="caution">
    <text evidence="7">The sequence shown here is derived from an EMBL/GenBank/DDBJ whole genome shotgun (WGS) entry which is preliminary data.</text>
</comment>
<name>A0A9W8ATT9_9FUNG</name>
<sequence length="281" mass="31966">MNPLIIDQESAFDGNIRSGHLKKSNKCLFPEKLYKILSNTAYSEYLWWNEKGDGFYLDRSRIAESGILAQFFKTDKRESFERQLRGYHFKLLIDNRKSKDKGKNIVDYSHPHFQRDYPQLLKMIRNNGNHKKTQMRQQARVNRAHQVSKNRLPQSTPGVIPSPTTLPSLAPGHSTMMHPAASGIHSNSLSYESHSTIGNHFLPSPPFTPPHLETPTEQSPMVFSLPLPAASVPGYYPNTMSFSTPQTSPFMSTHDMYFVNSHVGVPPTQPSYPDMMNVYNV</sequence>
<dbReference type="EMBL" id="JANBPY010000915">
    <property type="protein sequence ID" value="KAJ1962784.1"/>
    <property type="molecule type" value="Genomic_DNA"/>
</dbReference>
<protein>
    <recommendedName>
        <fullName evidence="6">HSF-type DNA-binding domain-containing protein</fullName>
    </recommendedName>
</protein>
<comment type="similarity">
    <text evidence="2 5">Belongs to the HSF family.</text>
</comment>
<comment type="subcellular location">
    <subcellularLocation>
        <location evidence="1">Nucleus</location>
    </subcellularLocation>
</comment>
<dbReference type="InterPro" id="IPR000232">
    <property type="entry name" value="HSF_DNA-bd"/>
</dbReference>
<dbReference type="PANTHER" id="PTHR10015:SF427">
    <property type="entry name" value="HEAT SHOCK FACTOR PROTEIN"/>
    <property type="match status" value="1"/>
</dbReference>
<dbReference type="PANTHER" id="PTHR10015">
    <property type="entry name" value="HEAT SHOCK TRANSCRIPTION FACTOR"/>
    <property type="match status" value="1"/>
</dbReference>
<proteinExistence type="inferred from homology"/>
<keyword evidence="8" id="KW-1185">Reference proteome</keyword>
<gene>
    <name evidence="7" type="ORF">IWQ62_003420</name>
</gene>
<dbReference type="Proteomes" id="UP001150925">
    <property type="component" value="Unassembled WGS sequence"/>
</dbReference>
<dbReference type="OrthoDB" id="60033at2759"/>
<evidence type="ECO:0000256" key="2">
    <source>
        <dbReference type="ARBA" id="ARBA00006403"/>
    </source>
</evidence>
<evidence type="ECO:0000313" key="8">
    <source>
        <dbReference type="Proteomes" id="UP001150925"/>
    </source>
</evidence>
<dbReference type="GO" id="GO:0043565">
    <property type="term" value="F:sequence-specific DNA binding"/>
    <property type="evidence" value="ECO:0007669"/>
    <property type="project" value="InterPro"/>
</dbReference>
<dbReference type="GO" id="GO:0005634">
    <property type="term" value="C:nucleus"/>
    <property type="evidence" value="ECO:0007669"/>
    <property type="project" value="UniProtKB-SubCell"/>
</dbReference>
<organism evidence="7 8">
    <name type="scientific">Dispira parvispora</name>
    <dbReference type="NCBI Taxonomy" id="1520584"/>
    <lineage>
        <taxon>Eukaryota</taxon>
        <taxon>Fungi</taxon>
        <taxon>Fungi incertae sedis</taxon>
        <taxon>Zoopagomycota</taxon>
        <taxon>Kickxellomycotina</taxon>
        <taxon>Dimargaritomycetes</taxon>
        <taxon>Dimargaritales</taxon>
        <taxon>Dimargaritaceae</taxon>
        <taxon>Dispira</taxon>
    </lineage>
</organism>
<evidence type="ECO:0000256" key="4">
    <source>
        <dbReference type="ARBA" id="ARBA00023242"/>
    </source>
</evidence>
<evidence type="ECO:0000259" key="6">
    <source>
        <dbReference type="SMART" id="SM00415"/>
    </source>
</evidence>
<keyword evidence="3" id="KW-0238">DNA-binding</keyword>
<reference evidence="7" key="1">
    <citation type="submission" date="2022-07" db="EMBL/GenBank/DDBJ databases">
        <title>Phylogenomic reconstructions and comparative analyses of Kickxellomycotina fungi.</title>
        <authorList>
            <person name="Reynolds N.K."/>
            <person name="Stajich J.E."/>
            <person name="Barry K."/>
            <person name="Grigoriev I.V."/>
            <person name="Crous P."/>
            <person name="Smith M.E."/>
        </authorList>
    </citation>
    <scope>NUCLEOTIDE SEQUENCE</scope>
    <source>
        <strain evidence="7">RSA 1196</strain>
    </source>
</reference>
<dbReference type="Pfam" id="PF00447">
    <property type="entry name" value="HSF_DNA-bind"/>
    <property type="match status" value="1"/>
</dbReference>
<accession>A0A9W8ATT9</accession>
<dbReference type="SUPFAM" id="SSF46785">
    <property type="entry name" value="Winged helix' DNA-binding domain"/>
    <property type="match status" value="1"/>
</dbReference>
<dbReference type="AlphaFoldDB" id="A0A9W8ATT9"/>
<evidence type="ECO:0000256" key="1">
    <source>
        <dbReference type="ARBA" id="ARBA00004123"/>
    </source>
</evidence>
<dbReference type="InterPro" id="IPR036388">
    <property type="entry name" value="WH-like_DNA-bd_sf"/>
</dbReference>